<feature type="compositionally biased region" description="Basic and acidic residues" evidence="1">
    <location>
        <begin position="122"/>
        <end position="136"/>
    </location>
</feature>
<sequence>MLNERRNIRLARQNRKEVRLGPCTCGVSYSIRKDKAKKIADYVYGERTGGKLEKDTGRVEETCGKKYVEFERRMRMEFSPSGRENRRVKSVQTRRELRATERRSLGMNETHGHRGMAVNEGWTERDTETGLADRDG</sequence>
<dbReference type="AlphaFoldDB" id="A0AAW1AKX6"/>
<gene>
    <name evidence="2" type="ORF">QLX08_000611</name>
</gene>
<protein>
    <submittedName>
        <fullName evidence="2">Uncharacterized protein</fullName>
    </submittedName>
</protein>
<comment type="caution">
    <text evidence="2">The sequence shown here is derived from an EMBL/GenBank/DDBJ whole genome shotgun (WGS) entry which is preliminary data.</text>
</comment>
<accession>A0AAW1AKX6</accession>
<reference evidence="2 3" key="1">
    <citation type="submission" date="2024-05" db="EMBL/GenBank/DDBJ databases">
        <title>The nuclear and mitochondrial genome assemblies of Tetragonisca angustula (Apidae: Meliponini), a tiny yet remarkable pollinator in the Neotropics.</title>
        <authorList>
            <person name="Ferrari R."/>
            <person name="Ricardo P.C."/>
            <person name="Dias F.C."/>
            <person name="Araujo N.S."/>
            <person name="Soares D.O."/>
            <person name="Zhou Q.-S."/>
            <person name="Zhu C.-D."/>
            <person name="Coutinho L."/>
            <person name="Airas M.C."/>
            <person name="Batista T.M."/>
        </authorList>
    </citation>
    <scope>NUCLEOTIDE SEQUENCE [LARGE SCALE GENOMIC DNA]</scope>
    <source>
        <strain evidence="2">ASF017062</strain>
        <tissue evidence="2">Abdomen</tissue>
    </source>
</reference>
<feature type="region of interest" description="Disordered" evidence="1">
    <location>
        <begin position="79"/>
        <end position="136"/>
    </location>
</feature>
<evidence type="ECO:0000313" key="2">
    <source>
        <dbReference type="EMBL" id="KAK9309788.1"/>
    </source>
</evidence>
<feature type="compositionally biased region" description="Basic and acidic residues" evidence="1">
    <location>
        <begin position="83"/>
        <end position="104"/>
    </location>
</feature>
<name>A0AAW1AKX6_9HYME</name>
<proteinExistence type="predicted"/>
<organism evidence="2 3">
    <name type="scientific">Tetragonisca angustula</name>
    <dbReference type="NCBI Taxonomy" id="166442"/>
    <lineage>
        <taxon>Eukaryota</taxon>
        <taxon>Metazoa</taxon>
        <taxon>Ecdysozoa</taxon>
        <taxon>Arthropoda</taxon>
        <taxon>Hexapoda</taxon>
        <taxon>Insecta</taxon>
        <taxon>Pterygota</taxon>
        <taxon>Neoptera</taxon>
        <taxon>Endopterygota</taxon>
        <taxon>Hymenoptera</taxon>
        <taxon>Apocrita</taxon>
        <taxon>Aculeata</taxon>
        <taxon>Apoidea</taxon>
        <taxon>Anthophila</taxon>
        <taxon>Apidae</taxon>
        <taxon>Tetragonisca</taxon>
    </lineage>
</organism>
<dbReference type="Proteomes" id="UP001432146">
    <property type="component" value="Unassembled WGS sequence"/>
</dbReference>
<evidence type="ECO:0000313" key="3">
    <source>
        <dbReference type="Proteomes" id="UP001432146"/>
    </source>
</evidence>
<evidence type="ECO:0000256" key="1">
    <source>
        <dbReference type="SAM" id="MobiDB-lite"/>
    </source>
</evidence>
<dbReference type="EMBL" id="JAWNGG020000008">
    <property type="protein sequence ID" value="KAK9309788.1"/>
    <property type="molecule type" value="Genomic_DNA"/>
</dbReference>
<keyword evidence="3" id="KW-1185">Reference proteome</keyword>